<sequence length="380" mass="40974">MNLYEYEAKRIFEAGGIPVPPAFRITKPEELAKVHFGYPLTLKCQVMSGGRGKAGGIKFAKDLEEGMALAKDLLKLEIKGSKTESLLVEPKMAIAKELYLAVTLDREKGCPIFIASAEGGIEIESSHNVLTEPIPYPYHSYVGRNLAAKLGLTGAVMAKVADIANKLYKVFESKDLDLAEINPLVITKGDDVVALDGKIIVNDDSIGRQPSFKGWMEAHLVDMSPRERRAKLADLNLVELDGNIGILCNGAGLTMATMDMVKAFGGQPGNFLDAGGGSDQKKTLAALELVNENPKVDVILLNILGGITACDEVAGALVDFMKKYPERQMVVRLRGNNQDIAEKMLAQSGLKLYPDLEEAVKEAVSRSKQAAKTPACAAKA</sequence>
<evidence type="ECO:0000256" key="4">
    <source>
        <dbReference type="ARBA" id="ARBA00022842"/>
    </source>
</evidence>
<dbReference type="Pfam" id="PF00549">
    <property type="entry name" value="Ligase_CoA"/>
    <property type="match status" value="1"/>
</dbReference>
<keyword evidence="5" id="KW-0067">ATP-binding</keyword>
<dbReference type="GO" id="GO:0042709">
    <property type="term" value="C:succinate-CoA ligase complex"/>
    <property type="evidence" value="ECO:0007669"/>
    <property type="project" value="TreeGrafter"/>
</dbReference>
<dbReference type="GO" id="GO:0005829">
    <property type="term" value="C:cytosol"/>
    <property type="evidence" value="ECO:0007669"/>
    <property type="project" value="TreeGrafter"/>
</dbReference>
<dbReference type="InterPro" id="IPR013815">
    <property type="entry name" value="ATP_grasp_subdomain_1"/>
</dbReference>
<keyword evidence="3 5" id="KW-0547">Nucleotide-binding</keyword>
<keyword evidence="2" id="KW-0479">Metal-binding</keyword>
<dbReference type="InterPro" id="IPR011761">
    <property type="entry name" value="ATP-grasp"/>
</dbReference>
<evidence type="ECO:0000256" key="2">
    <source>
        <dbReference type="ARBA" id="ARBA00022723"/>
    </source>
</evidence>
<evidence type="ECO:0000313" key="7">
    <source>
        <dbReference type="EMBL" id="MBN8659327.1"/>
    </source>
</evidence>
<dbReference type="Gene3D" id="3.30.470.20">
    <property type="entry name" value="ATP-grasp fold, B domain"/>
    <property type="match status" value="1"/>
</dbReference>
<proteinExistence type="predicted"/>
<dbReference type="GO" id="GO:0006104">
    <property type="term" value="P:succinyl-CoA metabolic process"/>
    <property type="evidence" value="ECO:0007669"/>
    <property type="project" value="TreeGrafter"/>
</dbReference>
<dbReference type="Pfam" id="PF08442">
    <property type="entry name" value="ATP-grasp_2"/>
    <property type="match status" value="1"/>
</dbReference>
<dbReference type="PANTHER" id="PTHR11815">
    <property type="entry name" value="SUCCINYL-COA SYNTHETASE BETA CHAIN"/>
    <property type="match status" value="1"/>
</dbReference>
<dbReference type="SUPFAM" id="SSF56059">
    <property type="entry name" value="Glutathione synthetase ATP-binding domain-like"/>
    <property type="match status" value="1"/>
</dbReference>
<dbReference type="GO" id="GO:0005524">
    <property type="term" value="F:ATP binding"/>
    <property type="evidence" value="ECO:0007669"/>
    <property type="project" value="UniProtKB-UniRule"/>
</dbReference>
<dbReference type="EMBL" id="JAFLCK010000003">
    <property type="protein sequence ID" value="MBN8659327.1"/>
    <property type="molecule type" value="Genomic_DNA"/>
</dbReference>
<dbReference type="InterPro" id="IPR005811">
    <property type="entry name" value="SUCC_ACL_C"/>
</dbReference>
<dbReference type="PANTHER" id="PTHR11815:SF10">
    <property type="entry name" value="SUCCINATE--COA LIGASE [GDP-FORMING] SUBUNIT BETA, MITOCHONDRIAL"/>
    <property type="match status" value="1"/>
</dbReference>
<dbReference type="PROSITE" id="PS01217">
    <property type="entry name" value="SUCCINYL_COA_LIG_3"/>
    <property type="match status" value="1"/>
</dbReference>
<dbReference type="SUPFAM" id="SSF52210">
    <property type="entry name" value="Succinyl-CoA synthetase domains"/>
    <property type="match status" value="1"/>
</dbReference>
<dbReference type="PIRSF" id="PIRSF001554">
    <property type="entry name" value="SucCS_beta"/>
    <property type="match status" value="1"/>
</dbReference>
<reference evidence="7" key="1">
    <citation type="submission" date="2021-02" db="EMBL/GenBank/DDBJ databases">
        <title>Genome-Resolved Metagenomics of a Microbial Community Performing Photosynthetic Biological Nutrient Removal.</title>
        <authorList>
            <person name="Mcdaniel E.A."/>
        </authorList>
    </citation>
    <scope>NUCLEOTIDE SEQUENCE</scope>
    <source>
        <strain evidence="7">UWPOB_OBS1</strain>
    </source>
</reference>
<dbReference type="AlphaFoldDB" id="A0A8J7PK17"/>
<protein>
    <submittedName>
        <fullName evidence="7">Succinate--CoA ligase subunit beta</fullName>
    </submittedName>
</protein>
<dbReference type="InterPro" id="IPR005809">
    <property type="entry name" value="Succ_CoA_ligase-like_bsu"/>
</dbReference>
<dbReference type="InterPro" id="IPR013650">
    <property type="entry name" value="ATP-grasp_succ-CoA_synth-type"/>
</dbReference>
<organism evidence="7 8">
    <name type="scientific">Candidatus Obscuribacter phosphatis</name>
    <dbReference type="NCBI Taxonomy" id="1906157"/>
    <lineage>
        <taxon>Bacteria</taxon>
        <taxon>Bacillati</taxon>
        <taxon>Candidatus Melainabacteria</taxon>
        <taxon>Candidatus Obscuribacterales</taxon>
        <taxon>Candidatus Obscuribacteraceae</taxon>
        <taxon>Candidatus Obscuribacter</taxon>
    </lineage>
</organism>
<dbReference type="GO" id="GO:0046872">
    <property type="term" value="F:metal ion binding"/>
    <property type="evidence" value="ECO:0007669"/>
    <property type="project" value="UniProtKB-KW"/>
</dbReference>
<gene>
    <name evidence="7" type="ORF">J0M35_03115</name>
</gene>
<dbReference type="Gene3D" id="3.40.50.261">
    <property type="entry name" value="Succinyl-CoA synthetase domains"/>
    <property type="match status" value="1"/>
</dbReference>
<dbReference type="Gene3D" id="3.30.1490.20">
    <property type="entry name" value="ATP-grasp fold, A domain"/>
    <property type="match status" value="1"/>
</dbReference>
<evidence type="ECO:0000313" key="8">
    <source>
        <dbReference type="Proteomes" id="UP000664277"/>
    </source>
</evidence>
<dbReference type="InterPro" id="IPR017866">
    <property type="entry name" value="Succ-CoA_synthase_bsu_CS"/>
</dbReference>
<accession>A0A8J7PK17</accession>
<feature type="domain" description="ATP-grasp" evidence="6">
    <location>
        <begin position="9"/>
        <end position="262"/>
    </location>
</feature>
<dbReference type="InterPro" id="IPR016102">
    <property type="entry name" value="Succinyl-CoA_synth-like"/>
</dbReference>
<comment type="caution">
    <text evidence="7">The sequence shown here is derived from an EMBL/GenBank/DDBJ whole genome shotgun (WGS) entry which is preliminary data.</text>
</comment>
<keyword evidence="4" id="KW-0460">Magnesium</keyword>
<dbReference type="PROSITE" id="PS50975">
    <property type="entry name" value="ATP_GRASP"/>
    <property type="match status" value="1"/>
</dbReference>
<dbReference type="GO" id="GO:0006099">
    <property type="term" value="P:tricarboxylic acid cycle"/>
    <property type="evidence" value="ECO:0007669"/>
    <property type="project" value="InterPro"/>
</dbReference>
<evidence type="ECO:0000259" key="6">
    <source>
        <dbReference type="PROSITE" id="PS50975"/>
    </source>
</evidence>
<dbReference type="Proteomes" id="UP000664277">
    <property type="component" value="Unassembled WGS sequence"/>
</dbReference>
<dbReference type="GO" id="GO:0004775">
    <property type="term" value="F:succinate-CoA ligase (ADP-forming) activity"/>
    <property type="evidence" value="ECO:0007669"/>
    <property type="project" value="TreeGrafter"/>
</dbReference>
<keyword evidence="1 7" id="KW-0436">Ligase</keyword>
<evidence type="ECO:0000256" key="5">
    <source>
        <dbReference type="PROSITE-ProRule" id="PRU00409"/>
    </source>
</evidence>
<name>A0A8J7PK17_9BACT</name>
<evidence type="ECO:0000256" key="1">
    <source>
        <dbReference type="ARBA" id="ARBA00022598"/>
    </source>
</evidence>
<evidence type="ECO:0000256" key="3">
    <source>
        <dbReference type="ARBA" id="ARBA00022741"/>
    </source>
</evidence>